<dbReference type="EMBL" id="CAJNOQ010014979">
    <property type="protein sequence ID" value="CAF1352477.1"/>
    <property type="molecule type" value="Genomic_DNA"/>
</dbReference>
<organism evidence="2 5">
    <name type="scientific">Didymodactylos carnosus</name>
    <dbReference type="NCBI Taxonomy" id="1234261"/>
    <lineage>
        <taxon>Eukaryota</taxon>
        <taxon>Metazoa</taxon>
        <taxon>Spiralia</taxon>
        <taxon>Gnathifera</taxon>
        <taxon>Rotifera</taxon>
        <taxon>Eurotatoria</taxon>
        <taxon>Bdelloidea</taxon>
        <taxon>Philodinida</taxon>
        <taxon>Philodinidae</taxon>
        <taxon>Didymodactylos</taxon>
    </lineage>
</organism>
<evidence type="ECO:0000313" key="5">
    <source>
        <dbReference type="Proteomes" id="UP000663829"/>
    </source>
</evidence>
<evidence type="ECO:0000313" key="3">
    <source>
        <dbReference type="EMBL" id="CAF3825578.1"/>
    </source>
</evidence>
<comment type="caution">
    <text evidence="2">The sequence shown here is derived from an EMBL/GenBank/DDBJ whole genome shotgun (WGS) entry which is preliminary data.</text>
</comment>
<reference evidence="2" key="1">
    <citation type="submission" date="2021-02" db="EMBL/GenBank/DDBJ databases">
        <authorList>
            <person name="Nowell W R."/>
        </authorList>
    </citation>
    <scope>NUCLEOTIDE SEQUENCE</scope>
</reference>
<dbReference type="EMBL" id="CAJNOK010008304">
    <property type="protein sequence ID" value="CAF1059928.1"/>
    <property type="molecule type" value="Genomic_DNA"/>
</dbReference>
<evidence type="ECO:0000313" key="4">
    <source>
        <dbReference type="EMBL" id="CAF4223680.1"/>
    </source>
</evidence>
<dbReference type="Proteomes" id="UP000682733">
    <property type="component" value="Unassembled WGS sequence"/>
</dbReference>
<accession>A0A815HHK2</accession>
<dbReference type="Proteomes" id="UP000677228">
    <property type="component" value="Unassembled WGS sequence"/>
</dbReference>
<dbReference type="EMBL" id="CAJOBA010008320">
    <property type="protein sequence ID" value="CAF3825578.1"/>
    <property type="molecule type" value="Genomic_DNA"/>
</dbReference>
<evidence type="ECO:0000313" key="1">
    <source>
        <dbReference type="EMBL" id="CAF1059928.1"/>
    </source>
</evidence>
<dbReference type="AlphaFoldDB" id="A0A815HHK2"/>
<name>A0A815HHK2_9BILA</name>
<sequence>MGLIAPDQLGQFPRQLKQTKLFILYIFLDIDLQSSIQQQISKFSKLCDLKIRYNINNFDFLYWLLIKAPHLNEFWMSTDSIFKFENDHTLHPLWPLLNRKIKHLHVVRTDSDSVTTLRLLARLSNLFSQLKYFDLKLRDPSLTLLPEVISAILTNSNYKQLVCLSIESNQYAKIQGLKHHYKQIVMEMTKLSEIEFTLKIHQKRLIIWKN</sequence>
<dbReference type="Proteomes" id="UP000681722">
    <property type="component" value="Unassembled WGS sequence"/>
</dbReference>
<dbReference type="EMBL" id="CAJOBC010065198">
    <property type="protein sequence ID" value="CAF4223680.1"/>
    <property type="molecule type" value="Genomic_DNA"/>
</dbReference>
<dbReference type="Proteomes" id="UP000663829">
    <property type="component" value="Unassembled WGS sequence"/>
</dbReference>
<gene>
    <name evidence="2" type="ORF">GPM918_LOCUS30981</name>
    <name evidence="1" type="ORF">OVA965_LOCUS17359</name>
    <name evidence="4" type="ORF">SRO942_LOCUS31612</name>
    <name evidence="3" type="ORF">TMI583_LOCUS17373</name>
</gene>
<proteinExistence type="predicted"/>
<evidence type="ECO:0000313" key="2">
    <source>
        <dbReference type="EMBL" id="CAF1352477.1"/>
    </source>
</evidence>
<protein>
    <submittedName>
        <fullName evidence="2">Uncharacterized protein</fullName>
    </submittedName>
</protein>
<keyword evidence="5" id="KW-1185">Reference proteome</keyword>